<dbReference type="PANTHER" id="PTHR11216">
    <property type="entry name" value="EH DOMAIN"/>
    <property type="match status" value="1"/>
</dbReference>
<protein>
    <recommendedName>
        <fullName evidence="7">Intersectin 1 (SH3 domain protein)</fullName>
    </recommendedName>
</protein>
<feature type="domain" description="EH" evidence="3">
    <location>
        <begin position="19"/>
        <end position="107"/>
    </location>
</feature>
<dbReference type="InterPro" id="IPR018247">
    <property type="entry name" value="EF_Hand_1_Ca_BS"/>
</dbReference>
<dbReference type="Proteomes" id="UP000264800">
    <property type="component" value="Unplaced"/>
</dbReference>
<dbReference type="GO" id="GO:0150007">
    <property type="term" value="P:clathrin-dependent synaptic vesicle endocytosis"/>
    <property type="evidence" value="ECO:0007669"/>
    <property type="project" value="TreeGrafter"/>
</dbReference>
<dbReference type="GO" id="GO:0005737">
    <property type="term" value="C:cytoplasm"/>
    <property type="evidence" value="ECO:0007669"/>
    <property type="project" value="TreeGrafter"/>
</dbReference>
<keyword evidence="2" id="KW-0106">Calcium</keyword>
<reference evidence="5" key="2">
    <citation type="submission" date="2025-09" db="UniProtKB">
        <authorList>
            <consortium name="Ensembl"/>
        </authorList>
    </citation>
    <scope>IDENTIFICATION</scope>
</reference>
<dbReference type="PANTHER" id="PTHR11216:SF29">
    <property type="entry name" value="INTERSECTIN-2"/>
    <property type="match status" value="1"/>
</dbReference>
<dbReference type="InterPro" id="IPR002048">
    <property type="entry name" value="EF_hand_dom"/>
</dbReference>
<dbReference type="GO" id="GO:0060090">
    <property type="term" value="F:molecular adaptor activity"/>
    <property type="evidence" value="ECO:0007669"/>
    <property type="project" value="TreeGrafter"/>
</dbReference>
<name>A0A3Q3GU93_KRYMA</name>
<evidence type="ECO:0000313" key="6">
    <source>
        <dbReference type="Proteomes" id="UP000264800"/>
    </source>
</evidence>
<dbReference type="CDD" id="cd00052">
    <property type="entry name" value="EH"/>
    <property type="match status" value="1"/>
</dbReference>
<feature type="domain" description="EF-hand" evidence="4">
    <location>
        <begin position="51"/>
        <end position="86"/>
    </location>
</feature>
<dbReference type="GO" id="GO:0042734">
    <property type="term" value="C:presynaptic membrane"/>
    <property type="evidence" value="ECO:0007669"/>
    <property type="project" value="TreeGrafter"/>
</dbReference>
<reference evidence="5" key="1">
    <citation type="submission" date="2025-08" db="UniProtKB">
        <authorList>
            <consortium name="Ensembl"/>
        </authorList>
    </citation>
    <scope>IDENTIFICATION</scope>
</reference>
<evidence type="ECO:0000256" key="1">
    <source>
        <dbReference type="ARBA" id="ARBA00022723"/>
    </source>
</evidence>
<dbReference type="GO" id="GO:0005509">
    <property type="term" value="F:calcium ion binding"/>
    <property type="evidence" value="ECO:0007669"/>
    <property type="project" value="InterPro"/>
</dbReference>
<evidence type="ECO:0000259" key="4">
    <source>
        <dbReference type="PROSITE" id="PS50222"/>
    </source>
</evidence>
<evidence type="ECO:0000313" key="5">
    <source>
        <dbReference type="Ensembl" id="ENSKMAP00000026757.1"/>
    </source>
</evidence>
<evidence type="ECO:0000256" key="2">
    <source>
        <dbReference type="ARBA" id="ARBA00022837"/>
    </source>
</evidence>
<dbReference type="FunFam" id="1.10.238.10:FF:000055">
    <property type="entry name" value="Intersectin-1 isoform 1"/>
    <property type="match status" value="1"/>
</dbReference>
<dbReference type="OMA" id="LAICIRM"/>
<dbReference type="PROSITE" id="PS00018">
    <property type="entry name" value="EF_HAND_1"/>
    <property type="match status" value="1"/>
</dbReference>
<dbReference type="GeneTree" id="ENSGT00940000155936"/>
<evidence type="ECO:0008006" key="7">
    <source>
        <dbReference type="Google" id="ProtNLM"/>
    </source>
</evidence>
<accession>A0A3Q3GU93</accession>
<dbReference type="Pfam" id="PF12763">
    <property type="entry name" value="EH"/>
    <property type="match status" value="1"/>
</dbReference>
<dbReference type="PROSITE" id="PS50222">
    <property type="entry name" value="EF_HAND_2"/>
    <property type="match status" value="1"/>
</dbReference>
<dbReference type="InterPro" id="IPR011992">
    <property type="entry name" value="EF-hand-dom_pair"/>
</dbReference>
<dbReference type="InterPro" id="IPR000261">
    <property type="entry name" value="EH_dom"/>
</dbReference>
<keyword evidence="1" id="KW-0479">Metal-binding</keyword>
<dbReference type="STRING" id="37003.ENSKMAP00000026757"/>
<dbReference type="PROSITE" id="PS50031">
    <property type="entry name" value="EH"/>
    <property type="match status" value="1"/>
</dbReference>
<dbReference type="GO" id="GO:0097708">
    <property type="term" value="C:intracellular vesicle"/>
    <property type="evidence" value="ECO:0007669"/>
    <property type="project" value="TreeGrafter"/>
</dbReference>
<organism evidence="5 6">
    <name type="scientific">Kryptolebias marmoratus</name>
    <name type="common">Mangrove killifish</name>
    <name type="synonym">Rivulus marmoratus</name>
    <dbReference type="NCBI Taxonomy" id="37003"/>
    <lineage>
        <taxon>Eukaryota</taxon>
        <taxon>Metazoa</taxon>
        <taxon>Chordata</taxon>
        <taxon>Craniata</taxon>
        <taxon>Vertebrata</taxon>
        <taxon>Euteleostomi</taxon>
        <taxon>Actinopterygii</taxon>
        <taxon>Neopterygii</taxon>
        <taxon>Teleostei</taxon>
        <taxon>Neoteleostei</taxon>
        <taxon>Acanthomorphata</taxon>
        <taxon>Ovalentaria</taxon>
        <taxon>Atherinomorphae</taxon>
        <taxon>Cyprinodontiformes</taxon>
        <taxon>Rivulidae</taxon>
        <taxon>Kryptolebias</taxon>
    </lineage>
</organism>
<keyword evidence="6" id="KW-1185">Reference proteome</keyword>
<sequence length="132" mass="14504">SSAFPTPDCPNMWAITPEERVKHDQKFDTLSPSMGYISGDQARKFFLQSGLPAPVLAEIWTLADMNMDGKMDRLEFSIAMKLIKLKLHGTALPSALPIIMKQPPVPAHSLSSSTSVMSSPNYGTVVWLLLCL</sequence>
<dbReference type="SUPFAM" id="SSF47473">
    <property type="entry name" value="EF-hand"/>
    <property type="match status" value="1"/>
</dbReference>
<proteinExistence type="predicted"/>
<dbReference type="Ensembl" id="ENSKMAT00000027096.1">
    <property type="protein sequence ID" value="ENSKMAP00000026757.1"/>
    <property type="gene ID" value="ENSKMAG00000019847.1"/>
</dbReference>
<dbReference type="Gene3D" id="1.10.238.10">
    <property type="entry name" value="EF-hand"/>
    <property type="match status" value="1"/>
</dbReference>
<dbReference type="AlphaFoldDB" id="A0A3Q3GU93"/>
<evidence type="ECO:0000259" key="3">
    <source>
        <dbReference type="PROSITE" id="PS50031"/>
    </source>
</evidence>
<dbReference type="SMART" id="SM00027">
    <property type="entry name" value="EH"/>
    <property type="match status" value="1"/>
</dbReference>